<evidence type="ECO:0000256" key="4">
    <source>
        <dbReference type="ARBA" id="ARBA00004659"/>
    </source>
</evidence>
<comment type="subcellular location">
    <subcellularLocation>
        <location evidence="3">Cytoplasm</location>
    </subcellularLocation>
</comment>
<dbReference type="GO" id="GO:0003999">
    <property type="term" value="F:adenine phosphoribosyltransferase activity"/>
    <property type="evidence" value="ECO:0007669"/>
    <property type="project" value="UniProtKB-EC"/>
</dbReference>
<dbReference type="VEuPathDB" id="PiroplasmaDB:BBBOND_0200180"/>
<evidence type="ECO:0000313" key="14">
    <source>
        <dbReference type="Proteomes" id="UP000033188"/>
    </source>
</evidence>
<evidence type="ECO:0000256" key="9">
    <source>
        <dbReference type="ARBA" id="ARBA00022676"/>
    </source>
</evidence>
<dbReference type="Pfam" id="PF00156">
    <property type="entry name" value="Pribosyltran"/>
    <property type="match status" value="1"/>
</dbReference>
<evidence type="ECO:0000313" key="13">
    <source>
        <dbReference type="EMBL" id="CDR94861.1"/>
    </source>
</evidence>
<dbReference type="GO" id="GO:0044209">
    <property type="term" value="P:AMP salvage"/>
    <property type="evidence" value="ECO:0007669"/>
    <property type="project" value="TreeGrafter"/>
</dbReference>
<protein>
    <recommendedName>
        <fullName evidence="7">adenine phosphoribosyltransferase</fullName>
        <ecNumber evidence="7">2.4.2.7</ecNumber>
    </recommendedName>
</protein>
<dbReference type="SUPFAM" id="SSF53271">
    <property type="entry name" value="PRTase-like"/>
    <property type="match status" value="1"/>
</dbReference>
<keyword evidence="14" id="KW-1185">Reference proteome</keyword>
<accession>A0A061D283</accession>
<dbReference type="OMA" id="QAYDLEY"/>
<dbReference type="GO" id="GO:0006166">
    <property type="term" value="P:purine ribonucleoside salvage"/>
    <property type="evidence" value="ECO:0007669"/>
    <property type="project" value="UniProtKB-KW"/>
</dbReference>
<keyword evidence="10 13" id="KW-0808">Transferase</keyword>
<dbReference type="OrthoDB" id="363185at2759"/>
<dbReference type="KEGG" id="bbig:BBBOND_0200180"/>
<evidence type="ECO:0000256" key="8">
    <source>
        <dbReference type="ARBA" id="ARBA00022490"/>
    </source>
</evidence>
<dbReference type="STRING" id="5866.A0A061D283"/>
<evidence type="ECO:0000256" key="2">
    <source>
        <dbReference type="ARBA" id="ARBA00003968"/>
    </source>
</evidence>
<evidence type="ECO:0000256" key="3">
    <source>
        <dbReference type="ARBA" id="ARBA00004496"/>
    </source>
</evidence>
<dbReference type="Proteomes" id="UP000033188">
    <property type="component" value="Chromosome 2"/>
</dbReference>
<dbReference type="EC" id="2.4.2.7" evidence="7"/>
<dbReference type="InterPro" id="IPR050054">
    <property type="entry name" value="UPRTase/APRTase"/>
</dbReference>
<evidence type="ECO:0000256" key="5">
    <source>
        <dbReference type="ARBA" id="ARBA00008391"/>
    </source>
</evidence>
<keyword evidence="8" id="KW-0963">Cytoplasm</keyword>
<comment type="catalytic activity">
    <reaction evidence="1">
        <text>AMP + diphosphate = 5-phospho-alpha-D-ribose 1-diphosphate + adenine</text>
        <dbReference type="Rhea" id="RHEA:16609"/>
        <dbReference type="ChEBI" id="CHEBI:16708"/>
        <dbReference type="ChEBI" id="CHEBI:33019"/>
        <dbReference type="ChEBI" id="CHEBI:58017"/>
        <dbReference type="ChEBI" id="CHEBI:456215"/>
        <dbReference type="EC" id="2.4.2.7"/>
    </reaction>
</comment>
<evidence type="ECO:0000256" key="7">
    <source>
        <dbReference type="ARBA" id="ARBA00011893"/>
    </source>
</evidence>
<dbReference type="CDD" id="cd06223">
    <property type="entry name" value="PRTases_typeI"/>
    <property type="match status" value="1"/>
</dbReference>
<dbReference type="InterPro" id="IPR029057">
    <property type="entry name" value="PRTase-like"/>
</dbReference>
<organism evidence="13 14">
    <name type="scientific">Babesia bigemina</name>
    <dbReference type="NCBI Taxonomy" id="5866"/>
    <lineage>
        <taxon>Eukaryota</taxon>
        <taxon>Sar</taxon>
        <taxon>Alveolata</taxon>
        <taxon>Apicomplexa</taxon>
        <taxon>Aconoidasida</taxon>
        <taxon>Piroplasmida</taxon>
        <taxon>Babesiidae</taxon>
        <taxon>Babesia</taxon>
    </lineage>
</organism>
<evidence type="ECO:0000256" key="1">
    <source>
        <dbReference type="ARBA" id="ARBA00000868"/>
    </source>
</evidence>
<dbReference type="GO" id="GO:0005737">
    <property type="term" value="C:cytoplasm"/>
    <property type="evidence" value="ECO:0007669"/>
    <property type="project" value="UniProtKB-SubCell"/>
</dbReference>
<reference evidence="14" key="1">
    <citation type="submission" date="2014-06" db="EMBL/GenBank/DDBJ databases">
        <authorList>
            <person name="Aslett M."/>
            <person name="De Silva N."/>
        </authorList>
    </citation>
    <scope>NUCLEOTIDE SEQUENCE [LARGE SCALE GENOMIC DNA]</scope>
    <source>
        <strain evidence="14">Bond</strain>
    </source>
</reference>
<dbReference type="GeneID" id="24563402"/>
<dbReference type="Gene3D" id="3.40.50.2020">
    <property type="match status" value="1"/>
</dbReference>
<dbReference type="PANTHER" id="PTHR32315">
    <property type="entry name" value="ADENINE PHOSPHORIBOSYLTRANSFERASE"/>
    <property type="match status" value="1"/>
</dbReference>
<dbReference type="GO" id="GO:0002055">
    <property type="term" value="F:adenine binding"/>
    <property type="evidence" value="ECO:0007669"/>
    <property type="project" value="TreeGrafter"/>
</dbReference>
<sequence>MASNTFKLVEEDFKCYYDFKPGIRFIDMMPVMGDARKLRETVKSMAAGIRERHPEGVDYIAAMELLGVPFGAPLAYELGCGLVVIRKPGKLPGPVYTTHSKKVYDETDLHLQKDAFPEGAKVILVDDLIYNGGTLAAACRLLQMGGAKILECDVIVDLPFLNGRETIQKEFPGVNVYGVMEFSPPKNLE</sequence>
<comment type="pathway">
    <text evidence="4">Purine metabolism; AMP biosynthesis via salvage pathway; AMP from adenine: step 1/1.</text>
</comment>
<evidence type="ECO:0000256" key="10">
    <source>
        <dbReference type="ARBA" id="ARBA00022679"/>
    </source>
</evidence>
<keyword evidence="9 13" id="KW-0328">Glycosyltransferase</keyword>
<dbReference type="GO" id="GO:0016208">
    <property type="term" value="F:AMP binding"/>
    <property type="evidence" value="ECO:0007669"/>
    <property type="project" value="TreeGrafter"/>
</dbReference>
<dbReference type="FunFam" id="3.40.50.2020:FF:000004">
    <property type="entry name" value="Adenine phosphoribosyltransferase"/>
    <property type="match status" value="1"/>
</dbReference>
<gene>
    <name evidence="13" type="ORF">BBBOND_0200180</name>
</gene>
<comment type="similarity">
    <text evidence="5">Belongs to the purine/pyrimidine phosphoribosyltransferase family.</text>
</comment>
<comment type="function">
    <text evidence="2">Catalyzes a salvage reaction resulting in the formation of AMP, that is energically less costly than de novo synthesis.</text>
</comment>
<evidence type="ECO:0000259" key="12">
    <source>
        <dbReference type="Pfam" id="PF00156"/>
    </source>
</evidence>
<dbReference type="RefSeq" id="XP_012767047.1">
    <property type="nucleotide sequence ID" value="XM_012911593.1"/>
</dbReference>
<comment type="subunit">
    <text evidence="6">Homodimer.</text>
</comment>
<dbReference type="AlphaFoldDB" id="A0A061D283"/>
<name>A0A061D283_BABBI</name>
<evidence type="ECO:0000256" key="6">
    <source>
        <dbReference type="ARBA" id="ARBA00011738"/>
    </source>
</evidence>
<keyword evidence="11" id="KW-0660">Purine salvage</keyword>
<proteinExistence type="inferred from homology"/>
<feature type="domain" description="Phosphoribosyltransferase" evidence="12">
    <location>
        <begin position="40"/>
        <end position="157"/>
    </location>
</feature>
<dbReference type="EMBL" id="LK391708">
    <property type="protein sequence ID" value="CDR94861.1"/>
    <property type="molecule type" value="Genomic_DNA"/>
</dbReference>
<dbReference type="GO" id="GO:0006168">
    <property type="term" value="P:adenine salvage"/>
    <property type="evidence" value="ECO:0007669"/>
    <property type="project" value="TreeGrafter"/>
</dbReference>
<dbReference type="PANTHER" id="PTHR32315:SF3">
    <property type="entry name" value="ADENINE PHOSPHORIBOSYLTRANSFERASE"/>
    <property type="match status" value="1"/>
</dbReference>
<evidence type="ECO:0000256" key="11">
    <source>
        <dbReference type="ARBA" id="ARBA00022726"/>
    </source>
</evidence>
<dbReference type="NCBIfam" id="NF002636">
    <property type="entry name" value="PRK02304.1-5"/>
    <property type="match status" value="1"/>
</dbReference>
<dbReference type="InterPro" id="IPR000836">
    <property type="entry name" value="PRTase_dom"/>
</dbReference>